<sequence>MKVAHVFLVLFISVVYCIDAVPNSVSSNEQDVAAGDNEDVESSGDIAGSTNKRAIGFHNKFHKRSLGFQNKFHKSGYAIKKHIDQLRRTEVPMEKEGVIDQPLDELQQTQTDSDSEYLELIAQTQDTSNDGNSEHLQNFLPMLRRSSRKKKPVERLNL</sequence>
<name>A0AAN7PYS4_9COLE</name>
<feature type="chain" id="PRO_5042859518" evidence="2">
    <location>
        <begin position="21"/>
        <end position="158"/>
    </location>
</feature>
<dbReference type="EMBL" id="JARPUR010000007">
    <property type="protein sequence ID" value="KAK4872720.1"/>
    <property type="molecule type" value="Genomic_DNA"/>
</dbReference>
<keyword evidence="4" id="KW-1185">Reference proteome</keyword>
<feature type="compositionally biased region" description="Polar residues" evidence="1">
    <location>
        <begin position="126"/>
        <end position="136"/>
    </location>
</feature>
<organism evidence="3 4">
    <name type="scientific">Aquatica leii</name>
    <dbReference type="NCBI Taxonomy" id="1421715"/>
    <lineage>
        <taxon>Eukaryota</taxon>
        <taxon>Metazoa</taxon>
        <taxon>Ecdysozoa</taxon>
        <taxon>Arthropoda</taxon>
        <taxon>Hexapoda</taxon>
        <taxon>Insecta</taxon>
        <taxon>Pterygota</taxon>
        <taxon>Neoptera</taxon>
        <taxon>Endopterygota</taxon>
        <taxon>Coleoptera</taxon>
        <taxon>Polyphaga</taxon>
        <taxon>Elateriformia</taxon>
        <taxon>Elateroidea</taxon>
        <taxon>Lampyridae</taxon>
        <taxon>Luciolinae</taxon>
        <taxon>Aquatica</taxon>
    </lineage>
</organism>
<feature type="region of interest" description="Disordered" evidence="1">
    <location>
        <begin position="126"/>
        <end position="158"/>
    </location>
</feature>
<protein>
    <submittedName>
        <fullName evidence="3">Uncharacterized protein</fullName>
    </submittedName>
</protein>
<accession>A0AAN7PYS4</accession>
<evidence type="ECO:0000256" key="2">
    <source>
        <dbReference type="SAM" id="SignalP"/>
    </source>
</evidence>
<keyword evidence="2" id="KW-0732">Signal</keyword>
<feature type="region of interest" description="Disordered" evidence="1">
    <location>
        <begin position="27"/>
        <end position="48"/>
    </location>
</feature>
<comment type="caution">
    <text evidence="3">The sequence shown here is derived from an EMBL/GenBank/DDBJ whole genome shotgun (WGS) entry which is preliminary data.</text>
</comment>
<proteinExistence type="predicted"/>
<evidence type="ECO:0000256" key="1">
    <source>
        <dbReference type="SAM" id="MobiDB-lite"/>
    </source>
</evidence>
<evidence type="ECO:0000313" key="3">
    <source>
        <dbReference type="EMBL" id="KAK4872720.1"/>
    </source>
</evidence>
<dbReference type="Proteomes" id="UP001353858">
    <property type="component" value="Unassembled WGS sequence"/>
</dbReference>
<reference evidence="4" key="1">
    <citation type="submission" date="2023-01" db="EMBL/GenBank/DDBJ databases">
        <title>Key to firefly adult light organ development and bioluminescence: homeobox transcription factors regulate luciferase expression and transportation to peroxisome.</title>
        <authorList>
            <person name="Fu X."/>
        </authorList>
    </citation>
    <scope>NUCLEOTIDE SEQUENCE [LARGE SCALE GENOMIC DNA]</scope>
</reference>
<dbReference type="AlphaFoldDB" id="A0AAN7PYS4"/>
<feature type="signal peptide" evidence="2">
    <location>
        <begin position="1"/>
        <end position="20"/>
    </location>
</feature>
<gene>
    <name evidence="3" type="ORF">RN001_014749</name>
</gene>
<evidence type="ECO:0000313" key="4">
    <source>
        <dbReference type="Proteomes" id="UP001353858"/>
    </source>
</evidence>